<dbReference type="EMBL" id="BAABKG010000001">
    <property type="protein sequence ID" value="GAA5140718.1"/>
    <property type="molecule type" value="Genomic_DNA"/>
</dbReference>
<protein>
    <submittedName>
        <fullName evidence="2">Uncharacterized protein</fullName>
    </submittedName>
</protein>
<sequence>MPLRRLVVAVVAGVLLVGVVTFALVRGGVDDDPAPAARTAPPSPADPTQPTEAPAPEPVAEDGVECPAPRRMDGYRDLAEETPLPDGAVALRLCATADSEARWIVPPDVLVGAVAGDLVGQMQQGELVKGDVLSCTAVGGADFAYAVGFADGTRRIMVGATGGCGIVKGAGPARFGGRDVADAYFEALGSARAVSPTPSRTPPRPTCFGHRGYALSPQPEAFDVRLEDAVSAAVCWDPREVGDEVVYREAALDPDDLATVLADHRTPGRSPGGCRVGNFVLIYGTHWGDVGAALTRCGRWDIDGTAEQLMGAAAVDVFRPIVGGHRKPRR</sequence>
<feature type="region of interest" description="Disordered" evidence="1">
    <location>
        <begin position="30"/>
        <end position="71"/>
    </location>
</feature>
<dbReference type="Proteomes" id="UP001500221">
    <property type="component" value="Unassembled WGS sequence"/>
</dbReference>
<dbReference type="RefSeq" id="WP_345453275.1">
    <property type="nucleotide sequence ID" value="NZ_BAABKG010000001.1"/>
</dbReference>
<evidence type="ECO:0000313" key="3">
    <source>
        <dbReference type="Proteomes" id="UP001500221"/>
    </source>
</evidence>
<accession>A0ABP9P9H2</accession>
<evidence type="ECO:0000256" key="1">
    <source>
        <dbReference type="SAM" id="MobiDB-lite"/>
    </source>
</evidence>
<comment type="caution">
    <text evidence="2">The sequence shown here is derived from an EMBL/GenBank/DDBJ whole genome shotgun (WGS) entry which is preliminary data.</text>
</comment>
<organism evidence="2 3">
    <name type="scientific">Nocardioides marinquilinus</name>
    <dbReference type="NCBI Taxonomy" id="1210400"/>
    <lineage>
        <taxon>Bacteria</taxon>
        <taxon>Bacillati</taxon>
        <taxon>Actinomycetota</taxon>
        <taxon>Actinomycetes</taxon>
        <taxon>Propionibacteriales</taxon>
        <taxon>Nocardioidaceae</taxon>
        <taxon>Nocardioides</taxon>
    </lineage>
</organism>
<proteinExistence type="predicted"/>
<keyword evidence="3" id="KW-1185">Reference proteome</keyword>
<reference evidence="3" key="1">
    <citation type="journal article" date="2019" name="Int. J. Syst. Evol. Microbiol.">
        <title>The Global Catalogue of Microorganisms (GCM) 10K type strain sequencing project: providing services to taxonomists for standard genome sequencing and annotation.</title>
        <authorList>
            <consortium name="The Broad Institute Genomics Platform"/>
            <consortium name="The Broad Institute Genome Sequencing Center for Infectious Disease"/>
            <person name="Wu L."/>
            <person name="Ma J."/>
        </authorList>
    </citation>
    <scope>NUCLEOTIDE SEQUENCE [LARGE SCALE GENOMIC DNA]</scope>
    <source>
        <strain evidence="3">JCM 18459</strain>
    </source>
</reference>
<feature type="compositionally biased region" description="Pro residues" evidence="1">
    <location>
        <begin position="41"/>
        <end position="57"/>
    </location>
</feature>
<gene>
    <name evidence="2" type="ORF">GCM10023340_01300</name>
</gene>
<name>A0ABP9P9H2_9ACTN</name>
<evidence type="ECO:0000313" key="2">
    <source>
        <dbReference type="EMBL" id="GAA5140718.1"/>
    </source>
</evidence>